<dbReference type="Proteomes" id="UP000807504">
    <property type="component" value="Unassembled WGS sequence"/>
</dbReference>
<accession>A0A8T0FED6</accession>
<sequence length="503" mass="59335">MEKQLSFVLKLSLQEMALRKVAINLWNENDILTSIVNFRISALPGDDFADIILYMEKRGTLNKKLQQIVEDEVKNKVVKLALPQSLQKQLMRIIKPVGSQMLKWKMSFHNEHMIDSPEDFDIDILKQLHWTSVGVVDYQKTAENLVRHEMLNPHNRYKLACLYSLVDYIPELWKELPEESKAIFYSDVVLWSNLELQLSSYWAYIVTAKESELCNIFAKRYGEGMSFHQYAFRCAAREGNRATTEYFFQKLTREERDVHFLRTVRKIIRKGRRYLNKEFLDFAMEKLSDVLSYLLSLMSNEEKMQVLKEHPCEVLACFLDWPWHDLCLDIADLIWTFLPKYLYAYLITNIIDSITYSGGYFPELLQKFFVSSPIDFKVQIVTYEMKFGSLFKHFFDAEDTESIEIVFRNIDVKERGILLSCSCFFYHFDSLVMSDKWHLIKACIRAGAPSKENKDKLKKIYMAFLSRCFSRDISESRKNQWEMFFELLDTDANALSEKKAVTK</sequence>
<protein>
    <submittedName>
        <fullName evidence="1">Uncharacterized protein</fullName>
    </submittedName>
</protein>
<dbReference type="EMBL" id="JABXBU010000012">
    <property type="protein sequence ID" value="KAF8789456.1"/>
    <property type="molecule type" value="Genomic_DNA"/>
</dbReference>
<name>A0A8T0FED6_ARGBR</name>
<evidence type="ECO:0000313" key="2">
    <source>
        <dbReference type="Proteomes" id="UP000807504"/>
    </source>
</evidence>
<evidence type="ECO:0000313" key="1">
    <source>
        <dbReference type="EMBL" id="KAF8789456.1"/>
    </source>
</evidence>
<reference evidence="1" key="2">
    <citation type="submission" date="2020-06" db="EMBL/GenBank/DDBJ databases">
        <authorList>
            <person name="Sheffer M."/>
        </authorList>
    </citation>
    <scope>NUCLEOTIDE SEQUENCE</scope>
</reference>
<comment type="caution">
    <text evidence="1">The sequence shown here is derived from an EMBL/GenBank/DDBJ whole genome shotgun (WGS) entry which is preliminary data.</text>
</comment>
<proteinExistence type="predicted"/>
<gene>
    <name evidence="1" type="ORF">HNY73_007393</name>
</gene>
<reference evidence="1" key="1">
    <citation type="journal article" date="2020" name="bioRxiv">
        <title>Chromosome-level reference genome of the European wasp spider Argiope bruennichi: a resource for studies on range expansion and evolutionary adaptation.</title>
        <authorList>
            <person name="Sheffer M.M."/>
            <person name="Hoppe A."/>
            <person name="Krehenwinkel H."/>
            <person name="Uhl G."/>
            <person name="Kuss A.W."/>
            <person name="Jensen L."/>
            <person name="Jensen C."/>
            <person name="Gillespie R.G."/>
            <person name="Hoff K.J."/>
            <person name="Prost S."/>
        </authorList>
    </citation>
    <scope>NUCLEOTIDE SEQUENCE</scope>
</reference>
<organism evidence="1 2">
    <name type="scientific">Argiope bruennichi</name>
    <name type="common">Wasp spider</name>
    <name type="synonym">Aranea bruennichi</name>
    <dbReference type="NCBI Taxonomy" id="94029"/>
    <lineage>
        <taxon>Eukaryota</taxon>
        <taxon>Metazoa</taxon>
        <taxon>Ecdysozoa</taxon>
        <taxon>Arthropoda</taxon>
        <taxon>Chelicerata</taxon>
        <taxon>Arachnida</taxon>
        <taxon>Araneae</taxon>
        <taxon>Araneomorphae</taxon>
        <taxon>Entelegynae</taxon>
        <taxon>Araneoidea</taxon>
        <taxon>Araneidae</taxon>
        <taxon>Argiope</taxon>
    </lineage>
</organism>
<keyword evidence="2" id="KW-1185">Reference proteome</keyword>
<dbReference type="AlphaFoldDB" id="A0A8T0FED6"/>